<keyword evidence="2" id="KW-0472">Membrane</keyword>
<feature type="compositionally biased region" description="Low complexity" evidence="1">
    <location>
        <begin position="272"/>
        <end position="337"/>
    </location>
</feature>
<proteinExistence type="predicted"/>
<keyword evidence="5" id="KW-1185">Reference proteome</keyword>
<dbReference type="OrthoDB" id="2426396at2759"/>
<keyword evidence="2" id="KW-1133">Transmembrane helix</keyword>
<keyword evidence="3" id="KW-0732">Signal</keyword>
<gene>
    <name evidence="4" type="ORF">EYC80_008488</name>
</gene>
<dbReference type="Proteomes" id="UP000326757">
    <property type="component" value="Unassembled WGS sequence"/>
</dbReference>
<dbReference type="EMBL" id="VIGI01000016">
    <property type="protein sequence ID" value="KAB8290851.1"/>
    <property type="molecule type" value="Genomic_DNA"/>
</dbReference>
<sequence length="433" mass="45755">MRLSSQIFGLPTSILLLFVSQTLSVHAIDYERFPVQVPRDLTAHLKYWFYGSAKGNDGESERDDRVVSGSPVGILKMSEDEGEKFFMEYWRFGGEVTQSGLDGRAGSLRERDLKEEARLLVNSSMSLSFRSPFALHTDDHSGSLDYEEIRARGKGSAAALAILEKKAFQCPTGTSNCSAIGYPNSCCATDETCFQITDTGLGPVGCCPSGGNCGGTITNCVSPNTPCADDIGGGCCIPNYVCASIGCVINPSLVVVITTTKILTITSSTPSTATQITTITSTRSSPSASSPSTSSSTPGSSQSSSQLTTTTSASGVVPVRPTGDSTTTTTASLSPSPREIPVQQASTPAPPTTKEDAVARVETATRRPAPPHPQPPSSTTAASRSRSPSDRPHRRLSLRGPVRWVGRSVRLVWGVVVVWLGGSVGLRVVRVCR</sequence>
<evidence type="ECO:0000256" key="1">
    <source>
        <dbReference type="SAM" id="MobiDB-lite"/>
    </source>
</evidence>
<feature type="region of interest" description="Disordered" evidence="1">
    <location>
        <begin position="272"/>
        <end position="395"/>
    </location>
</feature>
<feature type="compositionally biased region" description="Basic and acidic residues" evidence="1">
    <location>
        <begin position="353"/>
        <end position="365"/>
    </location>
</feature>
<keyword evidence="2" id="KW-0812">Transmembrane</keyword>
<feature type="chain" id="PRO_5024860333" description="Gpi anchored protein" evidence="3">
    <location>
        <begin position="28"/>
        <end position="433"/>
    </location>
</feature>
<dbReference type="PANTHER" id="PTHR39599:SF2">
    <property type="entry name" value="ANCHORED PROTEIN, PUTATIVE (AFU_ORTHOLOGUE AFUA_1G09650)-RELATED"/>
    <property type="match status" value="1"/>
</dbReference>
<evidence type="ECO:0008006" key="6">
    <source>
        <dbReference type="Google" id="ProtNLM"/>
    </source>
</evidence>
<accession>A0A5N6JT85</accession>
<evidence type="ECO:0000313" key="5">
    <source>
        <dbReference type="Proteomes" id="UP000326757"/>
    </source>
</evidence>
<reference evidence="4 5" key="1">
    <citation type="submission" date="2019-06" db="EMBL/GenBank/DDBJ databases">
        <title>Genome Sequence of the Brown Rot Fungal Pathogen Monilinia laxa.</title>
        <authorList>
            <person name="De Miccolis Angelini R.M."/>
            <person name="Landi L."/>
            <person name="Abate D."/>
            <person name="Pollastro S."/>
            <person name="Romanazzi G."/>
            <person name="Faretra F."/>
        </authorList>
    </citation>
    <scope>NUCLEOTIDE SEQUENCE [LARGE SCALE GENOMIC DNA]</scope>
    <source>
        <strain evidence="4 5">Mlax316</strain>
    </source>
</reference>
<dbReference type="PANTHER" id="PTHR39599">
    <property type="entry name" value="GPI-ANCHORED PROTEIN (EUROFUNG)-RELATED-RELATED"/>
    <property type="match status" value="1"/>
</dbReference>
<feature type="transmembrane region" description="Helical" evidence="2">
    <location>
        <begin position="411"/>
        <end position="429"/>
    </location>
</feature>
<feature type="compositionally biased region" description="Low complexity" evidence="1">
    <location>
        <begin position="377"/>
        <end position="386"/>
    </location>
</feature>
<protein>
    <recommendedName>
        <fullName evidence="6">Gpi anchored protein</fullName>
    </recommendedName>
</protein>
<dbReference type="AlphaFoldDB" id="A0A5N6JT85"/>
<comment type="caution">
    <text evidence="4">The sequence shown here is derived from an EMBL/GenBank/DDBJ whole genome shotgun (WGS) entry which is preliminary data.</text>
</comment>
<feature type="signal peptide" evidence="3">
    <location>
        <begin position="1"/>
        <end position="27"/>
    </location>
</feature>
<organism evidence="4 5">
    <name type="scientific">Monilinia laxa</name>
    <name type="common">Brown rot fungus</name>
    <name type="synonym">Sclerotinia laxa</name>
    <dbReference type="NCBI Taxonomy" id="61186"/>
    <lineage>
        <taxon>Eukaryota</taxon>
        <taxon>Fungi</taxon>
        <taxon>Dikarya</taxon>
        <taxon>Ascomycota</taxon>
        <taxon>Pezizomycotina</taxon>
        <taxon>Leotiomycetes</taxon>
        <taxon>Helotiales</taxon>
        <taxon>Sclerotiniaceae</taxon>
        <taxon>Monilinia</taxon>
    </lineage>
</organism>
<name>A0A5N6JT85_MONLA</name>
<evidence type="ECO:0000256" key="2">
    <source>
        <dbReference type="SAM" id="Phobius"/>
    </source>
</evidence>
<evidence type="ECO:0000256" key="3">
    <source>
        <dbReference type="SAM" id="SignalP"/>
    </source>
</evidence>
<evidence type="ECO:0000313" key="4">
    <source>
        <dbReference type="EMBL" id="KAB8290851.1"/>
    </source>
</evidence>